<dbReference type="CDD" id="cd03801">
    <property type="entry name" value="GT4_PimA-like"/>
    <property type="match status" value="1"/>
</dbReference>
<dbReference type="Proteomes" id="UP000541583">
    <property type="component" value="Unassembled WGS sequence"/>
</dbReference>
<dbReference type="Gene3D" id="3.40.50.2000">
    <property type="entry name" value="Glycogen Phosphorylase B"/>
    <property type="match status" value="2"/>
</dbReference>
<evidence type="ECO:0000313" key="5">
    <source>
        <dbReference type="Proteomes" id="UP000548326"/>
    </source>
</evidence>
<proteinExistence type="predicted"/>
<dbReference type="GO" id="GO:0016757">
    <property type="term" value="F:glycosyltransferase activity"/>
    <property type="evidence" value="ECO:0007669"/>
    <property type="project" value="InterPro"/>
</dbReference>
<accession>A0A1N7CKG9</accession>
<dbReference type="RefSeq" id="WP_076374938.1">
    <property type="nucleotide sequence ID" value="NZ_FTMG01000009.1"/>
</dbReference>
<keyword evidence="3" id="KW-0808">Transferase</keyword>
<dbReference type="OrthoDB" id="9801573at2"/>
<gene>
    <name evidence="3" type="ORF">HDF22_002297</name>
    <name evidence="2" type="ORF">HDF23_003531</name>
</gene>
<evidence type="ECO:0000313" key="3">
    <source>
        <dbReference type="EMBL" id="MBB6128184.1"/>
    </source>
</evidence>
<protein>
    <submittedName>
        <fullName evidence="3">Glycosyltransferase involved in cell wall biosynthesis</fullName>
    </submittedName>
</protein>
<dbReference type="InterPro" id="IPR001296">
    <property type="entry name" value="Glyco_trans_1"/>
</dbReference>
<dbReference type="SUPFAM" id="SSF53756">
    <property type="entry name" value="UDP-Glycosyltransferase/glycogen phosphorylase"/>
    <property type="match status" value="1"/>
</dbReference>
<evidence type="ECO:0000313" key="2">
    <source>
        <dbReference type="EMBL" id="MBB6110770.1"/>
    </source>
</evidence>
<evidence type="ECO:0000259" key="1">
    <source>
        <dbReference type="Pfam" id="PF00534"/>
    </source>
</evidence>
<dbReference type="EMBL" id="JACHCA010000005">
    <property type="protein sequence ID" value="MBB6128184.1"/>
    <property type="molecule type" value="Genomic_DNA"/>
</dbReference>
<comment type="caution">
    <text evidence="3">The sequence shown here is derived from an EMBL/GenBank/DDBJ whole genome shotgun (WGS) entry which is preliminary data.</text>
</comment>
<name>A0A1N7CKG9_9SPHI</name>
<keyword evidence="4" id="KW-1185">Reference proteome</keyword>
<organism evidence="3 5">
    <name type="scientific">Mucilaginibacter lappiensis</name>
    <dbReference type="NCBI Taxonomy" id="354630"/>
    <lineage>
        <taxon>Bacteria</taxon>
        <taxon>Pseudomonadati</taxon>
        <taxon>Bacteroidota</taxon>
        <taxon>Sphingobacteriia</taxon>
        <taxon>Sphingobacteriales</taxon>
        <taxon>Sphingobacteriaceae</taxon>
        <taxon>Mucilaginibacter</taxon>
    </lineage>
</organism>
<reference evidence="4 5" key="1">
    <citation type="submission" date="2020-08" db="EMBL/GenBank/DDBJ databases">
        <title>Genomic Encyclopedia of Type Strains, Phase IV (KMG-V): Genome sequencing to study the core and pangenomes of soil and plant-associated prokaryotes.</title>
        <authorList>
            <person name="Whitman W."/>
        </authorList>
    </citation>
    <scope>NUCLEOTIDE SEQUENCE [LARGE SCALE GENOMIC DNA]</scope>
    <source>
        <strain evidence="2 4">ANJLi2</strain>
        <strain evidence="3 5">MP601</strain>
    </source>
</reference>
<dbReference type="PANTHER" id="PTHR12526:SF637">
    <property type="entry name" value="GLYCOSYLTRANSFERASE EPSF-RELATED"/>
    <property type="match status" value="1"/>
</dbReference>
<sequence>MKVLIIGPFPLPINGCSYANEILLRNFKKENLETKIIDTSTKSISSNQGTKFSIRKAFSFIHTYLKTGKVIASDVIYLTPGQTFFGIAKYAPFIFMAILFRKPYIIHLHGNYLGAEYKRLTGIKRKIFHYLISHAAAGIVLSKSLLKNFTGLLPDEKLHIVENFVSDNLLGLSQHEKNTDKIRIIYLSNLMREKGIIDLLDALLVLDKQAIDFKVVLAGVIETEISEEVTAKMSKLRDKIEYAGIITGLTKKERLLDANVFVLPTYYKMEGQPISLLEGMATGNIILTTQHAGIPDIITELNGFLIDGKSPGQIQEVLENINKNLGFYVNKFSKHNMEYTSSKFTEAKFTENILKVVKAV</sequence>
<dbReference type="PANTHER" id="PTHR12526">
    <property type="entry name" value="GLYCOSYLTRANSFERASE"/>
    <property type="match status" value="1"/>
</dbReference>
<dbReference type="AlphaFoldDB" id="A0A1N7CKG9"/>
<evidence type="ECO:0000313" key="4">
    <source>
        <dbReference type="Proteomes" id="UP000541583"/>
    </source>
</evidence>
<dbReference type="EMBL" id="JACHCB010000009">
    <property type="protein sequence ID" value="MBB6110770.1"/>
    <property type="molecule type" value="Genomic_DNA"/>
</dbReference>
<dbReference type="Pfam" id="PF00534">
    <property type="entry name" value="Glycos_transf_1"/>
    <property type="match status" value="1"/>
</dbReference>
<feature type="domain" description="Glycosyl transferase family 1" evidence="1">
    <location>
        <begin position="174"/>
        <end position="322"/>
    </location>
</feature>
<dbReference type="STRING" id="354630.SAMN05421821_109220"/>
<dbReference type="Proteomes" id="UP000548326">
    <property type="component" value="Unassembled WGS sequence"/>
</dbReference>